<organism evidence="2 3">
    <name type="scientific">Candidatus Blautia gallistercoris</name>
    <dbReference type="NCBI Taxonomy" id="2838490"/>
    <lineage>
        <taxon>Bacteria</taxon>
        <taxon>Bacillati</taxon>
        <taxon>Bacillota</taxon>
        <taxon>Clostridia</taxon>
        <taxon>Lachnospirales</taxon>
        <taxon>Lachnospiraceae</taxon>
        <taxon>Blautia</taxon>
    </lineage>
</organism>
<comment type="caution">
    <text evidence="2">The sequence shown here is derived from an EMBL/GenBank/DDBJ whole genome shotgun (WGS) entry which is preliminary data.</text>
</comment>
<feature type="transmembrane region" description="Helical" evidence="1">
    <location>
        <begin position="34"/>
        <end position="55"/>
    </location>
</feature>
<evidence type="ECO:0000313" key="2">
    <source>
        <dbReference type="EMBL" id="HIX59063.1"/>
    </source>
</evidence>
<dbReference type="AlphaFoldDB" id="A0A9D2B2T6"/>
<dbReference type="EMBL" id="DXEX01000115">
    <property type="protein sequence ID" value="HIX59063.1"/>
    <property type="molecule type" value="Genomic_DNA"/>
</dbReference>
<keyword evidence="1" id="KW-0472">Membrane</keyword>
<gene>
    <name evidence="2" type="ORF">IAA45_05020</name>
</gene>
<accession>A0A9D2B2T6</accession>
<evidence type="ECO:0000256" key="1">
    <source>
        <dbReference type="SAM" id="Phobius"/>
    </source>
</evidence>
<dbReference type="InterPro" id="IPR014245">
    <property type="entry name" value="Spore_III_AF"/>
</dbReference>
<dbReference type="Proteomes" id="UP000886817">
    <property type="component" value="Unassembled WGS sequence"/>
</dbReference>
<keyword evidence="1" id="KW-1133">Transmembrane helix</keyword>
<dbReference type="Pfam" id="PF09581">
    <property type="entry name" value="Spore_III_AF"/>
    <property type="match status" value="1"/>
</dbReference>
<feature type="transmembrane region" description="Helical" evidence="1">
    <location>
        <begin position="12"/>
        <end position="28"/>
    </location>
</feature>
<name>A0A9D2B2T6_9FIRM</name>
<evidence type="ECO:0000313" key="3">
    <source>
        <dbReference type="Proteomes" id="UP000886817"/>
    </source>
</evidence>
<protein>
    <submittedName>
        <fullName evidence="2">Stage III sporulation protein AF</fullName>
    </submittedName>
</protein>
<reference evidence="2" key="2">
    <citation type="submission" date="2021-04" db="EMBL/GenBank/DDBJ databases">
        <authorList>
            <person name="Gilroy R."/>
        </authorList>
    </citation>
    <scope>NUCLEOTIDE SEQUENCE</scope>
    <source>
        <strain evidence="2">ChiSjej1B19-8411</strain>
    </source>
</reference>
<keyword evidence="1" id="KW-0812">Transmembrane</keyword>
<proteinExistence type="predicted"/>
<sequence length="164" mass="18982">MREEIYSWMKNLAVFYIVLTAVMNLIPNEKYAGYIRHFTGLLLILLLCSPLFQLLGMDGRMLDNLDAQIRQAQTQILEKGEEEQREYYRKAYEREIAAQIQKYLQTLEYPVLAAEAVLAADGSAVQSLTLYLEGERDAAGEEAIRDELEEEYRLGRERVAFCYP</sequence>
<reference evidence="2" key="1">
    <citation type="journal article" date="2021" name="PeerJ">
        <title>Extensive microbial diversity within the chicken gut microbiome revealed by metagenomics and culture.</title>
        <authorList>
            <person name="Gilroy R."/>
            <person name="Ravi A."/>
            <person name="Getino M."/>
            <person name="Pursley I."/>
            <person name="Horton D.L."/>
            <person name="Alikhan N.F."/>
            <person name="Baker D."/>
            <person name="Gharbi K."/>
            <person name="Hall N."/>
            <person name="Watson M."/>
            <person name="Adriaenssens E.M."/>
            <person name="Foster-Nyarko E."/>
            <person name="Jarju S."/>
            <person name="Secka A."/>
            <person name="Antonio M."/>
            <person name="Oren A."/>
            <person name="Chaudhuri R.R."/>
            <person name="La Ragione R."/>
            <person name="Hildebrand F."/>
            <person name="Pallen M.J."/>
        </authorList>
    </citation>
    <scope>NUCLEOTIDE SEQUENCE</scope>
    <source>
        <strain evidence="2">ChiSjej1B19-8411</strain>
    </source>
</reference>